<dbReference type="InterPro" id="IPR050951">
    <property type="entry name" value="Retrovirus_Pol_polyprotein"/>
</dbReference>
<dbReference type="Pfam" id="PF04526">
    <property type="entry name" value="DUF568"/>
    <property type="match status" value="2"/>
</dbReference>
<dbReference type="InterPro" id="IPR045358">
    <property type="entry name" value="Ty3_capsid"/>
</dbReference>
<evidence type="ECO:0000256" key="4">
    <source>
        <dbReference type="ARBA" id="ARBA00022722"/>
    </source>
</evidence>
<evidence type="ECO:0000259" key="13">
    <source>
        <dbReference type="PROSITE" id="PS50878"/>
    </source>
</evidence>
<dbReference type="PROSITE" id="PS00141">
    <property type="entry name" value="ASP_PROTEASE"/>
    <property type="match status" value="1"/>
</dbReference>
<dbReference type="GO" id="GO:0003964">
    <property type="term" value="F:RNA-directed DNA polymerase activity"/>
    <property type="evidence" value="ECO:0007669"/>
    <property type="project" value="UniProtKB-KW"/>
</dbReference>
<keyword evidence="3" id="KW-0548">Nucleotidyltransferase</keyword>
<dbReference type="PROSITE" id="PS50878">
    <property type="entry name" value="RT_POL"/>
    <property type="match status" value="1"/>
</dbReference>
<dbReference type="CDD" id="cd01647">
    <property type="entry name" value="RT_LTR"/>
    <property type="match status" value="1"/>
</dbReference>
<dbReference type="SUPFAM" id="SSF56672">
    <property type="entry name" value="DNA/RNA polymerases"/>
    <property type="match status" value="1"/>
</dbReference>
<proteinExistence type="predicted"/>
<dbReference type="InterPro" id="IPR045265">
    <property type="entry name" value="AIR12_DOMON"/>
</dbReference>
<feature type="domain" description="Integrase catalytic" evidence="14">
    <location>
        <begin position="1256"/>
        <end position="1413"/>
    </location>
</feature>
<evidence type="ECO:0000256" key="7">
    <source>
        <dbReference type="ARBA" id="ARBA00022842"/>
    </source>
</evidence>
<keyword evidence="11" id="KW-0812">Transmembrane</keyword>
<keyword evidence="6" id="KW-0378">Hydrolase</keyword>
<organism evidence="15 16">
    <name type="scientific">Hibiscus syriacus</name>
    <name type="common">Rose of Sharon</name>
    <dbReference type="NCBI Taxonomy" id="106335"/>
    <lineage>
        <taxon>Eukaryota</taxon>
        <taxon>Viridiplantae</taxon>
        <taxon>Streptophyta</taxon>
        <taxon>Embryophyta</taxon>
        <taxon>Tracheophyta</taxon>
        <taxon>Spermatophyta</taxon>
        <taxon>Magnoliopsida</taxon>
        <taxon>eudicotyledons</taxon>
        <taxon>Gunneridae</taxon>
        <taxon>Pentapetalae</taxon>
        <taxon>rosids</taxon>
        <taxon>malvids</taxon>
        <taxon>Malvales</taxon>
        <taxon>Malvaceae</taxon>
        <taxon>Malvoideae</taxon>
        <taxon>Hibiscus</taxon>
    </lineage>
</organism>
<dbReference type="Gene3D" id="1.10.340.70">
    <property type="match status" value="1"/>
</dbReference>
<evidence type="ECO:0000256" key="9">
    <source>
        <dbReference type="ARBA" id="ARBA00022918"/>
    </source>
</evidence>
<dbReference type="GO" id="GO:0004190">
    <property type="term" value="F:aspartic-type endopeptidase activity"/>
    <property type="evidence" value="ECO:0007669"/>
    <property type="project" value="InterPro"/>
</dbReference>
<evidence type="ECO:0000256" key="6">
    <source>
        <dbReference type="ARBA" id="ARBA00022801"/>
    </source>
</evidence>
<dbReference type="PANTHER" id="PTHR37984:SF5">
    <property type="entry name" value="PROTEIN NYNRIN-LIKE"/>
    <property type="match status" value="1"/>
</dbReference>
<feature type="domain" description="Reverse transcriptase" evidence="13">
    <location>
        <begin position="877"/>
        <end position="1056"/>
    </location>
</feature>
<feature type="chain" id="PRO_5025503766" description="Integrase catalytic domain-containing protein" evidence="12">
    <location>
        <begin position="26"/>
        <end position="1413"/>
    </location>
</feature>
<evidence type="ECO:0000313" key="16">
    <source>
        <dbReference type="Proteomes" id="UP000436088"/>
    </source>
</evidence>
<evidence type="ECO:0000313" key="15">
    <source>
        <dbReference type="EMBL" id="KAE8685919.1"/>
    </source>
</evidence>
<keyword evidence="11" id="KW-0472">Membrane</keyword>
<evidence type="ECO:0000256" key="5">
    <source>
        <dbReference type="ARBA" id="ARBA00022759"/>
    </source>
</evidence>
<keyword evidence="10" id="KW-0511">Multifunctional enzyme</keyword>
<keyword evidence="7" id="KW-0460">Magnesium</keyword>
<dbReference type="GO" id="GO:0015074">
    <property type="term" value="P:DNA integration"/>
    <property type="evidence" value="ECO:0007669"/>
    <property type="project" value="UniProtKB-KW"/>
</dbReference>
<dbReference type="Gene3D" id="3.30.70.270">
    <property type="match status" value="1"/>
</dbReference>
<dbReference type="Pfam" id="PF00665">
    <property type="entry name" value="rve"/>
    <property type="match status" value="1"/>
</dbReference>
<evidence type="ECO:0000256" key="8">
    <source>
        <dbReference type="ARBA" id="ARBA00022908"/>
    </source>
</evidence>
<keyword evidence="4" id="KW-0540">Nuclease</keyword>
<evidence type="ECO:0000256" key="12">
    <source>
        <dbReference type="SAM" id="SignalP"/>
    </source>
</evidence>
<keyword evidence="1" id="KW-0645">Protease</keyword>
<keyword evidence="11" id="KW-1133">Transmembrane helix</keyword>
<feature type="transmembrane region" description="Helical" evidence="11">
    <location>
        <begin position="257"/>
        <end position="281"/>
    </location>
</feature>
<dbReference type="InterPro" id="IPR043502">
    <property type="entry name" value="DNA/RNA_pol_sf"/>
</dbReference>
<keyword evidence="9" id="KW-0695">RNA-directed DNA polymerase</keyword>
<comment type="caution">
    <text evidence="15">The sequence shown here is derived from an EMBL/GenBank/DDBJ whole genome shotgun (WGS) entry which is preliminary data.</text>
</comment>
<keyword evidence="16" id="KW-1185">Reference proteome</keyword>
<protein>
    <recommendedName>
        <fullName evidence="17">Integrase catalytic domain-containing protein</fullName>
    </recommendedName>
</protein>
<dbReference type="Pfam" id="PF00078">
    <property type="entry name" value="RVT_1"/>
    <property type="match status" value="1"/>
</dbReference>
<dbReference type="InterPro" id="IPR041588">
    <property type="entry name" value="Integrase_H2C2"/>
</dbReference>
<gene>
    <name evidence="15" type="ORF">F3Y22_tig00111088pilonHSYRG00141</name>
</gene>
<accession>A0A6A2Z3D3</accession>
<dbReference type="CDD" id="cd08760">
    <property type="entry name" value="Cyt_b561_FRRS1_like"/>
    <property type="match status" value="1"/>
</dbReference>
<keyword evidence="2" id="KW-0808">Transferase</keyword>
<evidence type="ECO:0000256" key="10">
    <source>
        <dbReference type="ARBA" id="ARBA00023268"/>
    </source>
</evidence>
<dbReference type="GO" id="GO:0003676">
    <property type="term" value="F:nucleic acid binding"/>
    <property type="evidence" value="ECO:0007669"/>
    <property type="project" value="InterPro"/>
</dbReference>
<dbReference type="Pfam" id="PF17921">
    <property type="entry name" value="Integrase_H2C2"/>
    <property type="match status" value="1"/>
</dbReference>
<dbReference type="GO" id="GO:0004519">
    <property type="term" value="F:endonuclease activity"/>
    <property type="evidence" value="ECO:0007669"/>
    <property type="project" value="UniProtKB-KW"/>
</dbReference>
<dbReference type="InterPro" id="IPR036397">
    <property type="entry name" value="RNaseH_sf"/>
</dbReference>
<keyword evidence="12" id="KW-0732">Signal</keyword>
<dbReference type="PROSITE" id="PS50994">
    <property type="entry name" value="INTEGRASE"/>
    <property type="match status" value="1"/>
</dbReference>
<evidence type="ECO:0000256" key="2">
    <source>
        <dbReference type="ARBA" id="ARBA00022679"/>
    </source>
</evidence>
<dbReference type="InterPro" id="IPR041577">
    <property type="entry name" value="RT_RNaseH_2"/>
</dbReference>
<dbReference type="InterPro" id="IPR001969">
    <property type="entry name" value="Aspartic_peptidase_AS"/>
</dbReference>
<dbReference type="InterPro" id="IPR012337">
    <property type="entry name" value="RNaseH-like_sf"/>
</dbReference>
<dbReference type="SUPFAM" id="SSF53098">
    <property type="entry name" value="Ribonuclease H-like"/>
    <property type="match status" value="1"/>
</dbReference>
<keyword evidence="8" id="KW-0229">DNA integration</keyword>
<feature type="transmembrane region" description="Helical" evidence="11">
    <location>
        <begin position="302"/>
        <end position="320"/>
    </location>
</feature>
<dbReference type="Gene3D" id="3.30.420.10">
    <property type="entry name" value="Ribonuclease H-like superfamily/Ribonuclease H"/>
    <property type="match status" value="1"/>
</dbReference>
<feature type="signal peptide" evidence="12">
    <location>
        <begin position="1"/>
        <end position="25"/>
    </location>
</feature>
<dbReference type="Gene3D" id="3.10.10.10">
    <property type="entry name" value="HIV Type 1 Reverse Transcriptase, subunit A, domain 1"/>
    <property type="match status" value="1"/>
</dbReference>
<evidence type="ECO:0000256" key="3">
    <source>
        <dbReference type="ARBA" id="ARBA00022695"/>
    </source>
</evidence>
<dbReference type="EMBL" id="VEPZ02001227">
    <property type="protein sequence ID" value="KAE8685919.1"/>
    <property type="molecule type" value="Genomic_DNA"/>
</dbReference>
<dbReference type="Pfam" id="PF17919">
    <property type="entry name" value="RT_RNaseH_2"/>
    <property type="match status" value="1"/>
</dbReference>
<dbReference type="InterPro" id="IPR001584">
    <property type="entry name" value="Integrase_cat-core"/>
</dbReference>
<dbReference type="Pfam" id="PF19259">
    <property type="entry name" value="Ty3_capsid"/>
    <property type="match status" value="1"/>
</dbReference>
<dbReference type="FunFam" id="3.10.10.10:FF:000007">
    <property type="entry name" value="Retrovirus-related Pol polyprotein from transposon 17.6-like Protein"/>
    <property type="match status" value="1"/>
</dbReference>
<dbReference type="InterPro" id="IPR000477">
    <property type="entry name" value="RT_dom"/>
</dbReference>
<evidence type="ECO:0008006" key="17">
    <source>
        <dbReference type="Google" id="ProtNLM"/>
    </source>
</evidence>
<dbReference type="GO" id="GO:0006508">
    <property type="term" value="P:proteolysis"/>
    <property type="evidence" value="ECO:0007669"/>
    <property type="project" value="UniProtKB-KW"/>
</dbReference>
<reference evidence="15" key="1">
    <citation type="submission" date="2019-09" db="EMBL/GenBank/DDBJ databases">
        <title>Draft genome information of white flower Hibiscus syriacus.</title>
        <authorList>
            <person name="Kim Y.-M."/>
        </authorList>
    </citation>
    <scope>NUCLEOTIDE SEQUENCE [LARGE SCALE GENOMIC DNA]</scope>
    <source>
        <strain evidence="15">YM2019G1</strain>
    </source>
</reference>
<name>A0A6A2Z3D3_HIBSY</name>
<evidence type="ECO:0000259" key="14">
    <source>
        <dbReference type="PROSITE" id="PS50994"/>
    </source>
</evidence>
<dbReference type="PANTHER" id="PTHR37984">
    <property type="entry name" value="PROTEIN CBG26694"/>
    <property type="match status" value="1"/>
</dbReference>
<dbReference type="InterPro" id="IPR043128">
    <property type="entry name" value="Rev_trsase/Diguanyl_cyclase"/>
</dbReference>
<dbReference type="Proteomes" id="UP000436088">
    <property type="component" value="Unassembled WGS sequence"/>
</dbReference>
<evidence type="ECO:0000256" key="11">
    <source>
        <dbReference type="SAM" id="Phobius"/>
    </source>
</evidence>
<keyword evidence="5" id="KW-0255">Endonuclease</keyword>
<sequence length="1413" mass="160028">MAMAKTSAIILLLCSLTSLVSISKAETCSNYSFPSNQVFDSCMDLPVLQASLHWNYSQLTTKYDRLLDFSHKLPVSDISAEYADKQMIVFGMLGPLGNQTSFNHVWQGGSTVSDNIPQGINPMSPEMTGTCALVAFLDPNSGQLVLLPYILDPSVKLQKSLLLSRLLDIHLISSATLYGGKMATIHNGATVKLVPNNTKIHHVWNRGLYVQGYSPTIHPTTSNELSSKTTFDVLSGSAAKQHNNMDMMKLVHGILNAISWGILLPMGALSAFFLGTVGFAIGIRMGKNSPGVTYGLHRKLGFAAFCLGALQTLALCHGGRGKTRGRRRRTRDEAREEHGGIKVITQQIQQTGPADTGGAKEAQQQPNSCYDNRIEFAALQKQLEDLTALVKQSHDETKIPKWWENQEERIIAVESRMATNQGFTYKPDEPGILKSKPNELPTHITSFKNGIQVGENSVVKNNTVGLDMDRRGTGGSCNTSGIMLHRPKIELPFFEGSNPRGWIHKCLKYFSLCSIAEEQRVEVATMYLTGKAEIWFDGYIMQKHHVTWHEFEADLCHRFCDKVFADIVEEFTKLVQKGFVKEYQDRFEELQPHMLLQNPTLGEEFFVPLFIIGLRDDIKHRVKALDPKTLSEACRQAKLYELSVEFENKRMRPVFRNPPYLNSLPVSKPTQLPIPQKNSTTLPPKQNLMEYRRQNNLCFKCGEKFVPGHQFIQEEESLEISMNVITGCIGHNTLRIQGSILGKPLNILIDSGSTHSFLTPQWAEAGIQLGGSDMVLGVDWMKLFSPILMDFNKMTLSFVHQDGQIVIQEASKPIPAAIQSLLESYKDIFEEPRGLPPVRNHDHGISLKPDSIPVNLRPYRFPHNQKAEVERQIATMLSSSIIQPSKSPFASPCLLIKKKDGSWRFCVDYRQLNNMTIKYKFPIPVVEDLLDELHGAVYFSKIDLKSGYWQIRIKDAYIHKTAFRTHQGHYEFKVMSFGLTNAPATFQALMNELFSSFLRKFMLVFFDDILVYSSSMAAHIAHLQQVLEVLQANQLFAKFSKCFFGQTQVEYLGHIISAAGVAIDPVRPLTQMFKADNFKWTTAALTAFENLKKAMSTALVLALPDFTQNFYLETDASSGEVDHYNSKERIDQAFGVGLYYTVQEVEASYKEDLLATEWITKLAVHSTADNKWRYSKGILRYKDRVYIGEAGSLRLQILQTLHDSPHGGHSGSQATYQRIKSYFYWPRLKAMVVNYVKICAVCQQTKVEHVAKPGLLQPLPILQQAWEVITMDFFEGLPTSLRKNCILVVVDKFTKYSHFLDLSHPYSAAEVAKLYLDHIYKLHGQPKMAISDRDKTFTSLFWRELIKLLGTKTLFSTAYHPKMDGQTERVNRCLEQYLRGLCFYQPKQWAKLLPHVEWWYNSTYHNTLKLTPF</sequence>
<evidence type="ECO:0000256" key="1">
    <source>
        <dbReference type="ARBA" id="ARBA00022670"/>
    </source>
</evidence>